<reference evidence="12 13" key="2">
    <citation type="journal article" date="2011" name="Stand. Genomic Sci.">
        <title>Complete genome sequence of Paludibacter propionicigenes type strain (WB4).</title>
        <authorList>
            <person name="Gronow S."/>
            <person name="Munk C."/>
            <person name="Lapidus A."/>
            <person name="Nolan M."/>
            <person name="Lucas S."/>
            <person name="Hammon N."/>
            <person name="Deshpande S."/>
            <person name="Cheng J.F."/>
            <person name="Tapia R."/>
            <person name="Han C."/>
            <person name="Goodwin L."/>
            <person name="Pitluck S."/>
            <person name="Liolios K."/>
            <person name="Ivanova N."/>
            <person name="Mavromatis K."/>
            <person name="Mikhailova N."/>
            <person name="Pati A."/>
            <person name="Chen A."/>
            <person name="Palaniappan K."/>
            <person name="Land M."/>
            <person name="Hauser L."/>
            <person name="Chang Y.J."/>
            <person name="Jeffries C.D."/>
            <person name="Brambilla E."/>
            <person name="Rohde M."/>
            <person name="Goker M."/>
            <person name="Detter J.C."/>
            <person name="Woyke T."/>
            <person name="Bristow J."/>
            <person name="Eisen J.A."/>
            <person name="Markowitz V."/>
            <person name="Hugenholtz P."/>
            <person name="Kyrpides N.C."/>
            <person name="Klenk H.P."/>
        </authorList>
    </citation>
    <scope>NUCLEOTIDE SEQUENCE [LARGE SCALE GENOMIC DNA]</scope>
    <source>
        <strain evidence="13">DSM 17365 / JCM 13257 / WB4</strain>
    </source>
</reference>
<feature type="domain" description="Response regulatory" evidence="9">
    <location>
        <begin position="7"/>
        <end position="126"/>
    </location>
</feature>
<proteinExistence type="predicted"/>
<evidence type="ECO:0000259" key="11">
    <source>
        <dbReference type="PROSITE" id="PS50113"/>
    </source>
</evidence>
<dbReference type="InterPro" id="IPR003018">
    <property type="entry name" value="GAF"/>
</dbReference>
<dbReference type="PROSITE" id="PS50113">
    <property type="entry name" value="PAC"/>
    <property type="match status" value="4"/>
</dbReference>
<keyword evidence="13" id="KW-1185">Reference proteome</keyword>
<comment type="catalytic activity">
    <reaction evidence="1">
        <text>ATP + protein L-histidine = ADP + protein N-phospho-L-histidine.</text>
        <dbReference type="EC" id="2.7.13.3"/>
    </reaction>
</comment>
<evidence type="ECO:0000256" key="1">
    <source>
        <dbReference type="ARBA" id="ARBA00000085"/>
    </source>
</evidence>
<feature type="modified residue" description="4-aspartylphosphate" evidence="6">
    <location>
        <position position="58"/>
    </location>
</feature>
<evidence type="ECO:0000256" key="5">
    <source>
        <dbReference type="ARBA" id="ARBA00022777"/>
    </source>
</evidence>
<evidence type="ECO:0000313" key="12">
    <source>
        <dbReference type="EMBL" id="ADQ80307.1"/>
    </source>
</evidence>
<feature type="domain" description="PAC" evidence="11">
    <location>
        <begin position="1080"/>
        <end position="1145"/>
    </location>
</feature>
<dbReference type="GO" id="GO:0000155">
    <property type="term" value="F:phosphorelay sensor kinase activity"/>
    <property type="evidence" value="ECO:0007669"/>
    <property type="project" value="InterPro"/>
</dbReference>
<dbReference type="InterPro" id="IPR011006">
    <property type="entry name" value="CheY-like_superfamily"/>
</dbReference>
<dbReference type="Pfam" id="PF13185">
    <property type="entry name" value="GAF_2"/>
    <property type="match status" value="1"/>
</dbReference>
<keyword evidence="5 12" id="KW-0418">Kinase</keyword>
<dbReference type="PANTHER" id="PTHR43304">
    <property type="entry name" value="PHYTOCHROME-LIKE PROTEIN CPH1"/>
    <property type="match status" value="1"/>
</dbReference>
<dbReference type="SMART" id="SM00387">
    <property type="entry name" value="HATPase_c"/>
    <property type="match status" value="1"/>
</dbReference>
<evidence type="ECO:0000256" key="3">
    <source>
        <dbReference type="ARBA" id="ARBA00022553"/>
    </source>
</evidence>
<dbReference type="Gene3D" id="3.40.50.2300">
    <property type="match status" value="1"/>
</dbReference>
<evidence type="ECO:0000256" key="7">
    <source>
        <dbReference type="SAM" id="Coils"/>
    </source>
</evidence>
<dbReference type="SUPFAM" id="SSF55785">
    <property type="entry name" value="PYP-like sensor domain (PAS domain)"/>
    <property type="match status" value="6"/>
</dbReference>
<dbReference type="Pfam" id="PF07730">
    <property type="entry name" value="HisKA_3"/>
    <property type="match status" value="1"/>
</dbReference>
<dbReference type="SMART" id="SM00448">
    <property type="entry name" value="REC"/>
    <property type="match status" value="1"/>
</dbReference>
<dbReference type="Gene3D" id="3.30.450.40">
    <property type="match status" value="1"/>
</dbReference>
<feature type="domain" description="PAC" evidence="11">
    <location>
        <begin position="384"/>
        <end position="435"/>
    </location>
</feature>
<dbReference type="Gene3D" id="3.30.450.20">
    <property type="entry name" value="PAS domain"/>
    <property type="match status" value="6"/>
</dbReference>
<dbReference type="PROSITE" id="PS50110">
    <property type="entry name" value="RESPONSE_REGULATORY"/>
    <property type="match status" value="1"/>
</dbReference>
<dbReference type="PANTHER" id="PTHR43304:SF1">
    <property type="entry name" value="PAC DOMAIN-CONTAINING PROTEIN"/>
    <property type="match status" value="1"/>
</dbReference>
<dbReference type="InterPro" id="IPR001789">
    <property type="entry name" value="Sig_transdc_resp-reg_receiver"/>
</dbReference>
<dbReference type="Gene3D" id="3.30.565.10">
    <property type="entry name" value="Histidine kinase-like ATPase, C-terminal domain"/>
    <property type="match status" value="1"/>
</dbReference>
<dbReference type="eggNOG" id="COG4585">
    <property type="taxonomic scope" value="Bacteria"/>
</dbReference>
<evidence type="ECO:0000313" key="13">
    <source>
        <dbReference type="Proteomes" id="UP000008718"/>
    </source>
</evidence>
<dbReference type="CDD" id="cd00130">
    <property type="entry name" value="PAS"/>
    <property type="match status" value="3"/>
</dbReference>
<dbReference type="eggNOG" id="COG3829">
    <property type="taxonomic scope" value="Bacteria"/>
</dbReference>
<dbReference type="Pfam" id="PF13188">
    <property type="entry name" value="PAS_8"/>
    <property type="match status" value="1"/>
</dbReference>
<reference key="1">
    <citation type="submission" date="2010-11" db="EMBL/GenBank/DDBJ databases">
        <title>The complete genome of Paludibacter propionicigenes DSM 17365.</title>
        <authorList>
            <consortium name="US DOE Joint Genome Institute (JGI-PGF)"/>
            <person name="Lucas S."/>
            <person name="Copeland A."/>
            <person name="Lapidus A."/>
            <person name="Bruce D."/>
            <person name="Goodwin L."/>
            <person name="Pitluck S."/>
            <person name="Kyrpides N."/>
            <person name="Mavromatis K."/>
            <person name="Ivanova N."/>
            <person name="Munk A.C."/>
            <person name="Brettin T."/>
            <person name="Detter J.C."/>
            <person name="Han C."/>
            <person name="Tapia R."/>
            <person name="Land M."/>
            <person name="Hauser L."/>
            <person name="Markowitz V."/>
            <person name="Cheng J.-F."/>
            <person name="Hugenholtz P."/>
            <person name="Woyke T."/>
            <person name="Wu D."/>
            <person name="Gronow S."/>
            <person name="Wellnitz S."/>
            <person name="Brambilla E."/>
            <person name="Klenk H.-P."/>
            <person name="Eisen J.A."/>
        </authorList>
    </citation>
    <scope>NUCLEOTIDE SEQUENCE</scope>
    <source>
        <strain>WB4</strain>
    </source>
</reference>
<feature type="domain" description="PAS" evidence="10">
    <location>
        <begin position="744"/>
        <end position="788"/>
    </location>
</feature>
<evidence type="ECO:0000256" key="6">
    <source>
        <dbReference type="PROSITE-ProRule" id="PRU00169"/>
    </source>
</evidence>
<evidence type="ECO:0000259" key="8">
    <source>
        <dbReference type="PROSITE" id="PS50109"/>
    </source>
</evidence>
<dbReference type="CDD" id="cd16917">
    <property type="entry name" value="HATPase_UhpB-NarQ-NarX-like"/>
    <property type="match status" value="1"/>
</dbReference>
<protein>
    <recommendedName>
        <fullName evidence="2">histidine kinase</fullName>
        <ecNumber evidence="2">2.7.13.3</ecNumber>
    </recommendedName>
</protein>
<dbReference type="GO" id="GO:0046983">
    <property type="term" value="F:protein dimerization activity"/>
    <property type="evidence" value="ECO:0007669"/>
    <property type="project" value="InterPro"/>
</dbReference>
<dbReference type="eggNOG" id="COG3706">
    <property type="taxonomic scope" value="Bacteria"/>
</dbReference>
<dbReference type="Pfam" id="PF13426">
    <property type="entry name" value="PAS_9"/>
    <property type="match status" value="4"/>
</dbReference>
<dbReference type="InterPro" id="IPR052162">
    <property type="entry name" value="Sensor_kinase/Photoreceptor"/>
</dbReference>
<dbReference type="PROSITE" id="PS50112">
    <property type="entry name" value="PAS"/>
    <property type="match status" value="4"/>
</dbReference>
<dbReference type="InterPro" id="IPR000014">
    <property type="entry name" value="PAS"/>
</dbReference>
<dbReference type="PROSITE" id="PS50109">
    <property type="entry name" value="HIS_KIN"/>
    <property type="match status" value="1"/>
</dbReference>
<evidence type="ECO:0000259" key="10">
    <source>
        <dbReference type="PROSITE" id="PS50112"/>
    </source>
</evidence>
<evidence type="ECO:0000259" key="9">
    <source>
        <dbReference type="PROSITE" id="PS50110"/>
    </source>
</evidence>
<dbReference type="RefSeq" id="WP_013445676.1">
    <property type="nucleotide sequence ID" value="NC_014734.1"/>
</dbReference>
<dbReference type="SMART" id="SM00065">
    <property type="entry name" value="GAF"/>
    <property type="match status" value="1"/>
</dbReference>
<dbReference type="SUPFAM" id="SSF55874">
    <property type="entry name" value="ATPase domain of HSP90 chaperone/DNA topoisomerase II/histidine kinase"/>
    <property type="match status" value="1"/>
</dbReference>
<feature type="domain" description="PAC" evidence="11">
    <location>
        <begin position="258"/>
        <end position="310"/>
    </location>
</feature>
<feature type="domain" description="PAS" evidence="10">
    <location>
        <begin position="311"/>
        <end position="381"/>
    </location>
</feature>
<dbReference type="SMART" id="SM00086">
    <property type="entry name" value="PAC"/>
    <property type="match status" value="4"/>
</dbReference>
<feature type="coiled-coil region" evidence="7">
    <location>
        <begin position="1136"/>
        <end position="1163"/>
    </location>
</feature>
<dbReference type="OrthoDB" id="1109395at2"/>
<dbReference type="InterPro" id="IPR001610">
    <property type="entry name" value="PAC"/>
</dbReference>
<dbReference type="Pfam" id="PF00072">
    <property type="entry name" value="Response_reg"/>
    <property type="match status" value="1"/>
</dbReference>
<feature type="domain" description="PAC" evidence="11">
    <location>
        <begin position="511"/>
        <end position="563"/>
    </location>
</feature>
<dbReference type="HOGENOM" id="CLU_267832_0_0_10"/>
<dbReference type="InterPro" id="IPR005467">
    <property type="entry name" value="His_kinase_dom"/>
</dbReference>
<dbReference type="EC" id="2.7.13.3" evidence="2"/>
<keyword evidence="3 6" id="KW-0597">Phosphoprotein</keyword>
<keyword evidence="7" id="KW-0175">Coiled coil</keyword>
<dbReference type="InterPro" id="IPR036890">
    <property type="entry name" value="HATPase_C_sf"/>
</dbReference>
<dbReference type="Gene3D" id="1.20.5.1930">
    <property type="match status" value="1"/>
</dbReference>
<organism evidence="12 13">
    <name type="scientific">Paludibacter propionicigenes (strain DSM 17365 / JCM 13257 / WB4)</name>
    <dbReference type="NCBI Taxonomy" id="694427"/>
    <lineage>
        <taxon>Bacteria</taxon>
        <taxon>Pseudomonadati</taxon>
        <taxon>Bacteroidota</taxon>
        <taxon>Bacteroidia</taxon>
        <taxon>Bacteroidales</taxon>
        <taxon>Paludibacteraceae</taxon>
        <taxon>Paludibacter</taxon>
    </lineage>
</organism>
<name>E4T6G3_PALPW</name>
<feature type="domain" description="Histidine kinase" evidence="8">
    <location>
        <begin position="1171"/>
        <end position="1368"/>
    </location>
</feature>
<dbReference type="NCBIfam" id="TIGR00229">
    <property type="entry name" value="sensory_box"/>
    <property type="match status" value="5"/>
</dbReference>
<evidence type="ECO:0000256" key="2">
    <source>
        <dbReference type="ARBA" id="ARBA00012438"/>
    </source>
</evidence>
<feature type="domain" description="PAS" evidence="10">
    <location>
        <begin position="184"/>
        <end position="255"/>
    </location>
</feature>
<dbReference type="SMART" id="SM00091">
    <property type="entry name" value="PAS"/>
    <property type="match status" value="5"/>
</dbReference>
<dbReference type="InterPro" id="IPR035965">
    <property type="entry name" value="PAS-like_dom_sf"/>
</dbReference>
<sequence length="1368" mass="155838">MESDQIKILAIDDNLDNLIIIQALVLESFPYARVIKALSGNEGLLLASKEDPDVILLDIVMPDMDGFEVCRQLKENERLRDIPVVFVTALKGDKESRIKGLEVGGEAFLAKPIDQSELIAQIRAMLKIKIGNIQRRDENIRLAALVEARTLELKKTHSATLNLLEDLKNENEARKKTEEALRASEELYRSVINASPDNITVADLQGNILMVSPRGLELFGYKNSEEIIGKNIEQFLVSSEVQRARNNVESMFRGVFKGPEEYQIYRRDKTILNTEINAEFVRDADGNPSRLVFAIRDNTERKLAQEALRESEEKFRDMANLLPQVVFEMDVNGIITYVNEQAYTIFKYENGTLIGKDSLDLHIPAERKRATGIVQKALLGKRVEDNEFRLVAKDGSIFSALIYSNAIVKDGRNVGARGIIIDITEQKKAEERLRESEEKFREMANMLPQIVFESDVHGNLTYVNKHGFTICGYNEEEGLELLGTNGLDFIKYSDREVAQGVLRDRIAGKPIDSNLYYVKKKDETTFPALIYSNPIYKDNKSVGLRGLIVDITEQKQVEKKLNYVTRLYAFLSQINQEIIRSKNIDELFEIICKLAVQFGQFRMCWVGIYDEATGMLNPIASSGDDDRYLESLKIYPMGENGNGPTGTAFREERMIFCNNIASDPMMSLWKEEALKRGYQSSFAAPIFRKGKAIGTMTLYASEVNFFDDEEQKLLLEIREDISYAIDVIDSEEERKQAEEALEKSRNELKTIYDYAPVMMCVVDEKRQIQFANKAFSSLTGVSEVDLIGDVVGGVVGCINSFESPKGCGHGSKCSECSLRMAMESTFITGEGHQNVEYQSVFRINNVEKDVSLLGSTAIINYGKSKSLLLCLHDITARKQAEDALHKSEMLLRTFIENTPFEIWARDINSVGILENKKLVDHFGSIIGKTPNTDPTIDESLRELWEYNNKRAFEGEMIDEEYTFFWNNEEHVFQQIIFPININSKLIGIAGFNIDITDRKRIEKELIDQKQFFEQMFMQSSLSTQILDKEGWCERVNPKLTQLFGVEAKYMEGKVYNIFEDVEILKKGINKKLERVFTKGKTVEWEMFREIGSTESVPDSSTNENRKAWFSNWAYPIQDRDGETTHVIIQHTDITDRKKAQEALTESQEQLKKFAAHLQNVREEERILLAREIHDELGQILIAIKIDMGMLKQNVLKGIDDQHSAEVLEKFESLSSLVDNTIHTARKIMTDLRPEVLDLLGFIDAVKQHLKAFQNRHKVQCKFENTDNDLQFSSQQAVALFRIIQEALNNVAKHAKATEVKVKLKQKDDSLILEIIDNGVGFDENQKKNHDSYGLIGMKERVFLLDGELAIISGKNTGTTIKITMPYNK</sequence>
<evidence type="ECO:0000256" key="4">
    <source>
        <dbReference type="ARBA" id="ARBA00022679"/>
    </source>
</evidence>
<feature type="domain" description="PAS" evidence="10">
    <location>
        <begin position="436"/>
        <end position="509"/>
    </location>
</feature>
<dbReference type="SUPFAM" id="SSF55781">
    <property type="entry name" value="GAF domain-like"/>
    <property type="match status" value="1"/>
</dbReference>
<gene>
    <name evidence="12" type="ordered locus">Palpr_2171</name>
</gene>
<keyword evidence="4" id="KW-0808">Transferase</keyword>
<dbReference type="SUPFAM" id="SSF52172">
    <property type="entry name" value="CheY-like"/>
    <property type="match status" value="1"/>
</dbReference>
<dbReference type="STRING" id="694427.Palpr_2171"/>
<dbReference type="EMBL" id="CP002345">
    <property type="protein sequence ID" value="ADQ80307.1"/>
    <property type="molecule type" value="Genomic_DNA"/>
</dbReference>
<dbReference type="eggNOG" id="COG2203">
    <property type="taxonomic scope" value="Bacteria"/>
</dbReference>
<accession>E4T6G3</accession>
<dbReference type="KEGG" id="ppn:Palpr_2171"/>
<dbReference type="InterPro" id="IPR029016">
    <property type="entry name" value="GAF-like_dom_sf"/>
</dbReference>
<dbReference type="Pfam" id="PF02518">
    <property type="entry name" value="HATPase_c"/>
    <property type="match status" value="1"/>
</dbReference>
<dbReference type="InterPro" id="IPR000700">
    <property type="entry name" value="PAS-assoc_C"/>
</dbReference>
<dbReference type="InterPro" id="IPR011712">
    <property type="entry name" value="Sig_transdc_His_kin_sub3_dim/P"/>
</dbReference>
<dbReference type="InterPro" id="IPR003594">
    <property type="entry name" value="HATPase_dom"/>
</dbReference>
<dbReference type="Proteomes" id="UP000008718">
    <property type="component" value="Chromosome"/>
</dbReference>
<dbReference type="GO" id="GO:0016020">
    <property type="term" value="C:membrane"/>
    <property type="evidence" value="ECO:0007669"/>
    <property type="project" value="InterPro"/>
</dbReference>